<evidence type="ECO:0000313" key="2">
    <source>
        <dbReference type="Proteomes" id="UP000304953"/>
    </source>
</evidence>
<gene>
    <name evidence="1" type="ORF">E5329_01230</name>
</gene>
<comment type="caution">
    <text evidence="1">The sequence shown here is derived from an EMBL/GenBank/DDBJ whole genome shotgun (WGS) entry which is preliminary data.</text>
</comment>
<keyword evidence="1" id="KW-0547">Nucleotide-binding</keyword>
<proteinExistence type="predicted"/>
<keyword evidence="1" id="KW-0067">ATP-binding</keyword>
<protein>
    <submittedName>
        <fullName evidence="1">ABC transporter ATP-binding protein</fullName>
    </submittedName>
</protein>
<name>A0AC61S0S0_9FIRM</name>
<dbReference type="Proteomes" id="UP000304953">
    <property type="component" value="Unassembled WGS sequence"/>
</dbReference>
<organism evidence="1 2">
    <name type="scientific">Petralouisia muris</name>
    <dbReference type="NCBI Taxonomy" id="3032872"/>
    <lineage>
        <taxon>Bacteria</taxon>
        <taxon>Bacillati</taxon>
        <taxon>Bacillota</taxon>
        <taxon>Clostridia</taxon>
        <taxon>Lachnospirales</taxon>
        <taxon>Lachnospiraceae</taxon>
        <taxon>Petralouisia</taxon>
    </lineage>
</organism>
<accession>A0AC61S0S0</accession>
<keyword evidence="2" id="KW-1185">Reference proteome</keyword>
<dbReference type="EMBL" id="SRYA01000002">
    <property type="protein sequence ID" value="TGY98062.1"/>
    <property type="molecule type" value="Genomic_DNA"/>
</dbReference>
<sequence>MEQKLKKLVSYYKPYLPLFLADMFFAILGAGVTLVIPLIVRYITNHVITMEADAALHKLTGLAVLMLALVAVECFCNYFISNYGHVMGAKIEYDMRAEIFGHYQKLSFSFFNNQKVGQLMSRITSDLFDISELLHHGPEDLVISVIKIVGSFIILLNIDVKLTIIAFAFVPIMLVYAMYFNTRMKRAFKRNRVKIAEINSQIEDNLSGIRVVKSFANEEVELDKFEEGNQGFLAAKKNSYIYMAGYHSGLGALTTLITIVVLVAGAVLITGEQVNVTDLITFLLYINTFTEPVKKLINFTEQFQNGYTGYERFMEMMAINPDIADKPEAMELKNVKGDISFENVSFHYEENAETVLNHINLEVEAGSYMALVGSSGAGKSTLCSLIPRFYDVTDGAVKIDGQDIRDVTLKSLRSQIGIVQQDVYLFVGTVMDNIRYGRPGATREEAVEAAKRANAHEFIMALPDGYDTDIGQRGVKLSGGQKQRLSIARVFLKNPPILIFDEATSALDNESEKVVQESLEKLAKNRTTFVIAHRLSTIRNAQKILVLTDSGIEEEGSHKELLEKEGIYAKLYSMQFAG</sequence>
<evidence type="ECO:0000313" key="1">
    <source>
        <dbReference type="EMBL" id="TGY98062.1"/>
    </source>
</evidence>
<reference evidence="1" key="1">
    <citation type="submission" date="2019-04" db="EMBL/GenBank/DDBJ databases">
        <title>Microbes associate with the intestines of laboratory mice.</title>
        <authorList>
            <person name="Navarre W."/>
            <person name="Wong E."/>
            <person name="Huang K."/>
            <person name="Tropini C."/>
            <person name="Ng K."/>
            <person name="Yu B."/>
        </authorList>
    </citation>
    <scope>NUCLEOTIDE SEQUENCE</scope>
    <source>
        <strain evidence="1">NM01_1-7b</strain>
    </source>
</reference>